<protein>
    <submittedName>
        <fullName evidence="1">Uncharacterized protein</fullName>
    </submittedName>
</protein>
<reference evidence="1 2" key="1">
    <citation type="submission" date="2016-09" db="EMBL/GenBank/DDBJ databases">
        <title>Couchioplanes caeruleus draft genome sequence.</title>
        <authorList>
            <person name="Sheehan J."/>
            <person name="Caffrey P."/>
        </authorList>
    </citation>
    <scope>NUCLEOTIDE SEQUENCE [LARGE SCALE GENOMIC DNA]</scope>
    <source>
        <strain evidence="1 2">DSM 43634</strain>
    </source>
</reference>
<proteinExistence type="predicted"/>
<evidence type="ECO:0000313" key="2">
    <source>
        <dbReference type="Proteomes" id="UP000182486"/>
    </source>
</evidence>
<dbReference type="Proteomes" id="UP000182486">
    <property type="component" value="Unassembled WGS sequence"/>
</dbReference>
<sequence>MVSRPPLTAAAHVMTAPVLADDVAWPIAVGLRTVIRAALADAVGGPPASCAVVPGRDVAIDDCCAGQAWVRIVRVYPTTAAEFPNPRGTAVGEGCDDGVFWAVELGAGSARCAPSADDYGNPPSDELLEDAARTLADDAARIRRAVLHDLRAAEAVDEVFVAEQSSVGPSGGCVGQEVLVAVLTVMCVDETG</sequence>
<comment type="caution">
    <text evidence="1">The sequence shown here is derived from an EMBL/GenBank/DDBJ whole genome shotgun (WGS) entry which is preliminary data.</text>
</comment>
<gene>
    <name evidence="1" type="ORF">BG844_04735</name>
</gene>
<keyword evidence="2" id="KW-1185">Reference proteome</keyword>
<dbReference type="EMBL" id="MEIA01000056">
    <property type="protein sequence ID" value="OJF15410.1"/>
    <property type="molecule type" value="Genomic_DNA"/>
</dbReference>
<name>A0A1K0GDU9_9ACTN</name>
<evidence type="ECO:0000313" key="1">
    <source>
        <dbReference type="EMBL" id="OJF15410.1"/>
    </source>
</evidence>
<accession>A0A1K0GDU9</accession>
<dbReference type="AlphaFoldDB" id="A0A1K0GDU9"/>
<organism evidence="1 2">
    <name type="scientific">Couchioplanes caeruleus subsp. caeruleus</name>
    <dbReference type="NCBI Taxonomy" id="56427"/>
    <lineage>
        <taxon>Bacteria</taxon>
        <taxon>Bacillati</taxon>
        <taxon>Actinomycetota</taxon>
        <taxon>Actinomycetes</taxon>
        <taxon>Micromonosporales</taxon>
        <taxon>Micromonosporaceae</taxon>
        <taxon>Couchioplanes</taxon>
    </lineage>
</organism>